<reference evidence="8 9" key="1">
    <citation type="submission" date="2020-10" db="EMBL/GenBank/DDBJ databases">
        <title>Ca. Dormibacterota MAGs.</title>
        <authorList>
            <person name="Montgomery K."/>
        </authorList>
    </citation>
    <scope>NUCLEOTIDE SEQUENCE [LARGE SCALE GENOMIC DNA]</scope>
    <source>
        <strain evidence="8">Mitchell_Peninsula_5</strain>
    </source>
</reference>
<dbReference type="InterPro" id="IPR012795">
    <property type="entry name" value="tRNA_Ile_lys_synt_N"/>
</dbReference>
<keyword evidence="6" id="KW-0963">Cytoplasm</keyword>
<comment type="catalytic activity">
    <reaction evidence="5 6">
        <text>cytidine(34) in tRNA(Ile2) + L-lysine + ATP = lysidine(34) in tRNA(Ile2) + AMP + diphosphate + H(+)</text>
        <dbReference type="Rhea" id="RHEA:43744"/>
        <dbReference type="Rhea" id="RHEA-COMP:10625"/>
        <dbReference type="Rhea" id="RHEA-COMP:10670"/>
        <dbReference type="ChEBI" id="CHEBI:15378"/>
        <dbReference type="ChEBI" id="CHEBI:30616"/>
        <dbReference type="ChEBI" id="CHEBI:32551"/>
        <dbReference type="ChEBI" id="CHEBI:33019"/>
        <dbReference type="ChEBI" id="CHEBI:82748"/>
        <dbReference type="ChEBI" id="CHEBI:83665"/>
        <dbReference type="ChEBI" id="CHEBI:456215"/>
        <dbReference type="EC" id="6.3.4.19"/>
    </reaction>
</comment>
<evidence type="ECO:0000256" key="4">
    <source>
        <dbReference type="ARBA" id="ARBA00022840"/>
    </source>
</evidence>
<dbReference type="InterPro" id="IPR011063">
    <property type="entry name" value="TilS/TtcA_N"/>
</dbReference>
<keyword evidence="2 6" id="KW-0819">tRNA processing</keyword>
<feature type="binding site" evidence="6">
    <location>
        <begin position="45"/>
        <end position="50"/>
    </location>
    <ligand>
        <name>ATP</name>
        <dbReference type="ChEBI" id="CHEBI:30616"/>
    </ligand>
</feature>
<name>A0A934KF07_9BACT</name>
<comment type="similarity">
    <text evidence="6">Belongs to the tRNA(Ile)-lysidine synthase family.</text>
</comment>
<evidence type="ECO:0000313" key="8">
    <source>
        <dbReference type="EMBL" id="MBJ7609269.1"/>
    </source>
</evidence>
<dbReference type="InterPro" id="IPR012094">
    <property type="entry name" value="tRNA_Ile_lys_synt"/>
</dbReference>
<dbReference type="NCBIfam" id="TIGR02432">
    <property type="entry name" value="lysidine_TilS_N"/>
    <property type="match status" value="1"/>
</dbReference>
<comment type="function">
    <text evidence="6">Ligates lysine onto the cytidine present at position 34 of the AUA codon-specific tRNA(Ile) that contains the anticodon CAU, in an ATP-dependent manner. Cytidine is converted to lysidine, thus changing the amino acid specificity of the tRNA from methionine to isoleucine.</text>
</comment>
<proteinExistence type="inferred from homology"/>
<feature type="domain" description="tRNA(Ile)-lysidine/2-thiocytidine synthase N-terminal" evidence="7">
    <location>
        <begin position="40"/>
        <end position="215"/>
    </location>
</feature>
<evidence type="ECO:0000256" key="3">
    <source>
        <dbReference type="ARBA" id="ARBA00022741"/>
    </source>
</evidence>
<dbReference type="PANTHER" id="PTHR43033">
    <property type="entry name" value="TRNA(ILE)-LYSIDINE SYNTHASE-RELATED"/>
    <property type="match status" value="1"/>
</dbReference>
<dbReference type="AlphaFoldDB" id="A0A934KF07"/>
<dbReference type="GO" id="GO:0032267">
    <property type="term" value="F:tRNA(Ile)-lysidine synthase activity"/>
    <property type="evidence" value="ECO:0007669"/>
    <property type="project" value="UniProtKB-EC"/>
</dbReference>
<dbReference type="EC" id="6.3.4.19" evidence="6"/>
<comment type="domain">
    <text evidence="6">The N-terminal region contains the highly conserved SGGXDS motif, predicted to be a P-loop motif involved in ATP binding.</text>
</comment>
<comment type="caution">
    <text evidence="8">The sequence shown here is derived from an EMBL/GenBank/DDBJ whole genome shotgun (WGS) entry which is preliminary data.</text>
</comment>
<evidence type="ECO:0000259" key="7">
    <source>
        <dbReference type="Pfam" id="PF01171"/>
    </source>
</evidence>
<keyword evidence="1 6" id="KW-0436">Ligase</keyword>
<evidence type="ECO:0000313" key="9">
    <source>
        <dbReference type="Proteomes" id="UP000614410"/>
    </source>
</evidence>
<evidence type="ECO:0000256" key="5">
    <source>
        <dbReference type="ARBA" id="ARBA00048539"/>
    </source>
</evidence>
<dbReference type="GO" id="GO:0005524">
    <property type="term" value="F:ATP binding"/>
    <property type="evidence" value="ECO:0007669"/>
    <property type="project" value="UniProtKB-UniRule"/>
</dbReference>
<dbReference type="InterPro" id="IPR014729">
    <property type="entry name" value="Rossmann-like_a/b/a_fold"/>
</dbReference>
<accession>A0A934KF07</accession>
<dbReference type="HAMAP" id="MF_01161">
    <property type="entry name" value="tRNA_Ile_lys_synt"/>
    <property type="match status" value="1"/>
</dbReference>
<organism evidence="8 9">
    <name type="scientific">Candidatus Amunia macphersoniae</name>
    <dbReference type="NCBI Taxonomy" id="3127014"/>
    <lineage>
        <taxon>Bacteria</taxon>
        <taxon>Bacillati</taxon>
        <taxon>Candidatus Dormiibacterota</taxon>
        <taxon>Candidatus Dormibacteria</taxon>
        <taxon>Candidatus Aeolococcales</taxon>
        <taxon>Candidatus Aeolococcaceae</taxon>
        <taxon>Candidatus Amunia</taxon>
    </lineage>
</organism>
<evidence type="ECO:0000256" key="1">
    <source>
        <dbReference type="ARBA" id="ARBA00022598"/>
    </source>
</evidence>
<keyword evidence="4 6" id="KW-0067">ATP-binding</keyword>
<evidence type="ECO:0000256" key="2">
    <source>
        <dbReference type="ARBA" id="ARBA00022694"/>
    </source>
</evidence>
<protein>
    <recommendedName>
        <fullName evidence="6">tRNA(Ile)-lysidine synthase</fullName>
        <ecNumber evidence="6">6.3.4.19</ecNumber>
    </recommendedName>
    <alternativeName>
        <fullName evidence="6">tRNA(Ile)-2-lysyl-cytidine synthase</fullName>
    </alternativeName>
    <alternativeName>
        <fullName evidence="6">tRNA(Ile)-lysidine synthetase</fullName>
    </alternativeName>
</protein>
<gene>
    <name evidence="6 8" type="primary">tilS</name>
    <name evidence="8" type="ORF">JF887_07540</name>
</gene>
<keyword evidence="3 6" id="KW-0547">Nucleotide-binding</keyword>
<dbReference type="Proteomes" id="UP000614410">
    <property type="component" value="Unassembled WGS sequence"/>
</dbReference>
<comment type="subcellular location">
    <subcellularLocation>
        <location evidence="6">Cytoplasm</location>
    </subcellularLocation>
</comment>
<dbReference type="Pfam" id="PF01171">
    <property type="entry name" value="ATP_bind_3"/>
    <property type="match status" value="1"/>
</dbReference>
<dbReference type="EMBL" id="JAEKNN010000033">
    <property type="protein sequence ID" value="MBJ7609269.1"/>
    <property type="molecule type" value="Genomic_DNA"/>
</dbReference>
<dbReference type="CDD" id="cd01992">
    <property type="entry name" value="TilS_N"/>
    <property type="match status" value="1"/>
</dbReference>
<dbReference type="SUPFAM" id="SSF52402">
    <property type="entry name" value="Adenine nucleotide alpha hydrolases-like"/>
    <property type="match status" value="1"/>
</dbReference>
<sequence>MSMHGSSLEPQQRTAAVGRLRRAVAAALDRRAVLQPGETVVIACSGGPDSTAMLDALARLAPPRRLCLHVAHVDHGLRPGSAAEAEVVRAAALARRLPFHALVADVRPAGSSLQDRARDARHAALTALAEQVQASAIALAHTADDQAETVLMRALAGATPRGLAAMTERRGHLARPLLRVWRSDVSAYCAALGLDVLDDPSNRDPRFLRSRVRHELLPALEAVFPAARRRLCILADRQRQLIDS</sequence>
<dbReference type="PANTHER" id="PTHR43033:SF1">
    <property type="entry name" value="TRNA(ILE)-LYSIDINE SYNTHASE-RELATED"/>
    <property type="match status" value="1"/>
</dbReference>
<dbReference type="GO" id="GO:0006400">
    <property type="term" value="P:tRNA modification"/>
    <property type="evidence" value="ECO:0007669"/>
    <property type="project" value="UniProtKB-UniRule"/>
</dbReference>
<dbReference type="Gene3D" id="3.40.50.620">
    <property type="entry name" value="HUPs"/>
    <property type="match status" value="1"/>
</dbReference>
<evidence type="ECO:0000256" key="6">
    <source>
        <dbReference type="HAMAP-Rule" id="MF_01161"/>
    </source>
</evidence>
<dbReference type="GO" id="GO:0005737">
    <property type="term" value="C:cytoplasm"/>
    <property type="evidence" value="ECO:0007669"/>
    <property type="project" value="UniProtKB-SubCell"/>
</dbReference>